<accession>I7J8G0</accession>
<reference evidence="1 2" key="2">
    <citation type="journal article" date="2013" name="PLoS ONE">
        <title>Whole genome mapping and re-organization of the nuclear and mitochondrial genomes of Babesia microti isolates.</title>
        <authorList>
            <person name="Cornillot E."/>
            <person name="Dassouli A."/>
            <person name="Garg A."/>
            <person name="Pachikara N."/>
            <person name="Randazzo S."/>
            <person name="Depoix D."/>
            <person name="Carcy B."/>
            <person name="Delbecq S."/>
            <person name="Frutos R."/>
            <person name="Silva J.C."/>
            <person name="Sutton R."/>
            <person name="Krause P.J."/>
            <person name="Mamoun C.B."/>
        </authorList>
    </citation>
    <scope>NUCLEOTIDE SEQUENCE [LARGE SCALE GENOMIC DNA]</scope>
    <source>
        <strain evidence="1 2">RI</strain>
    </source>
</reference>
<proteinExistence type="predicted"/>
<evidence type="ECO:0000313" key="2">
    <source>
        <dbReference type="Proteomes" id="UP000002899"/>
    </source>
</evidence>
<organism evidence="1 2">
    <name type="scientific">Babesia microti (strain RI)</name>
    <dbReference type="NCBI Taxonomy" id="1133968"/>
    <lineage>
        <taxon>Eukaryota</taxon>
        <taxon>Sar</taxon>
        <taxon>Alveolata</taxon>
        <taxon>Apicomplexa</taxon>
        <taxon>Aconoidasida</taxon>
        <taxon>Piroplasmida</taxon>
        <taxon>Babesiidae</taxon>
        <taxon>Babesia</taxon>
    </lineage>
</organism>
<dbReference type="Proteomes" id="UP000002899">
    <property type="component" value="Chromosome IV"/>
</dbReference>
<dbReference type="AlphaFoldDB" id="I7J8G0"/>
<gene>
    <name evidence="1" type="ORF">BmR1_04g05900</name>
</gene>
<dbReference type="VEuPathDB" id="PiroplasmaDB:BmR1_04g05900"/>
<dbReference type="RefSeq" id="XP_012649786.1">
    <property type="nucleotide sequence ID" value="XM_012794332.1"/>
</dbReference>
<reference evidence="1 2" key="3">
    <citation type="journal article" date="2016" name="Sci. Rep.">
        <title>Genome-wide diversity and gene expression profiling of Babesia microti isolates identify polymorphic genes that mediate host-pathogen interactions.</title>
        <authorList>
            <person name="Silva J.C."/>
            <person name="Cornillot E."/>
            <person name="McCracken C."/>
            <person name="Usmani-Brown S."/>
            <person name="Dwivedi A."/>
            <person name="Ifeonu O.O."/>
            <person name="Crabtree J."/>
            <person name="Gotia H.T."/>
            <person name="Virji A.Z."/>
            <person name="Reynes C."/>
            <person name="Colinge J."/>
            <person name="Kumar V."/>
            <person name="Lawres L."/>
            <person name="Pazzi J.E."/>
            <person name="Pablo J.V."/>
            <person name="Hung C."/>
            <person name="Brancato J."/>
            <person name="Kumari P."/>
            <person name="Orvis J."/>
            <person name="Tretina K."/>
            <person name="Chibucos M."/>
            <person name="Ott S."/>
            <person name="Sadzewicz L."/>
            <person name="Sengamalay N."/>
            <person name="Shetty A.C."/>
            <person name="Su Q."/>
            <person name="Tallon L."/>
            <person name="Fraser C.M."/>
            <person name="Frutos R."/>
            <person name="Molina D.M."/>
            <person name="Krause P.J."/>
            <person name="Ben Mamoun C."/>
        </authorList>
    </citation>
    <scope>NUCLEOTIDE SEQUENCE [LARGE SCALE GENOMIC DNA]</scope>
    <source>
        <strain evidence="1 2">RI</strain>
    </source>
</reference>
<protein>
    <recommendedName>
        <fullName evidence="3">FAST kinase leucine-rich domain-containing protein</fullName>
    </recommendedName>
</protein>
<reference evidence="1 2" key="1">
    <citation type="journal article" date="2012" name="Nucleic Acids Res.">
        <title>Sequencing of the smallest Apicomplexan genome from the human pathogen Babesia microti.</title>
        <authorList>
            <person name="Cornillot E."/>
            <person name="Hadj-Kaddour K."/>
            <person name="Dassouli A."/>
            <person name="Noel B."/>
            <person name="Ranwez V."/>
            <person name="Vacherie B."/>
            <person name="Augagneur Y."/>
            <person name="Bres V."/>
            <person name="Duclos A."/>
            <person name="Randazzo S."/>
            <person name="Carcy B."/>
            <person name="Debierre-Grockiego F."/>
            <person name="Delbecq S."/>
            <person name="Moubri-Menage K."/>
            <person name="Shams-Eldin H."/>
            <person name="Usmani-Brown S."/>
            <person name="Bringaud F."/>
            <person name="Wincker P."/>
            <person name="Vivares C.P."/>
            <person name="Schwarz R.T."/>
            <person name="Schetters T.P."/>
            <person name="Krause P.J."/>
            <person name="Gorenflot A."/>
            <person name="Berry V."/>
            <person name="Barbe V."/>
            <person name="Ben Mamoun C."/>
        </authorList>
    </citation>
    <scope>NUCLEOTIDE SEQUENCE [LARGE SCALE GENOMIC DNA]</scope>
    <source>
        <strain evidence="1 2">RI</strain>
    </source>
</reference>
<dbReference type="EMBL" id="LN871599">
    <property type="protein sequence ID" value="CCF75378.1"/>
    <property type="molecule type" value="Genomic_DNA"/>
</dbReference>
<dbReference type="KEGG" id="bmic:BmR1_04g05900"/>
<name>I7J8G0_BABMR</name>
<sequence length="288" mass="33278">MVNTNYARKWFIRRIAENTVKNKINHFGASAPSLFHASDKFTSSNLLNTVESNNSSDKYLLSIAKLSHRKQKFDLAIWRAISNKLELINHLLTPQQLIVLLHCFKQIKFSSNHIFTKCIDRLNGKISQLDLYHLSLIALTFRHNNPPSWLISQVSSHSIYNIQSLCISTLTQKQIIWNFESITHILGSFSAIDCANQQLFQLAAEKLIKLIESIKLIPGHYIHKLITSYCRLCYSHIRLFDVLCEQIFSCKLNNKELSDIKIGFESVQYFNPKLVRFIAYRSVIFGSK</sequence>
<evidence type="ECO:0008006" key="3">
    <source>
        <dbReference type="Google" id="ProtNLM"/>
    </source>
</evidence>
<keyword evidence="2" id="KW-1185">Reference proteome</keyword>
<dbReference type="GeneID" id="24425825"/>
<evidence type="ECO:0000313" key="1">
    <source>
        <dbReference type="EMBL" id="CCF75378.1"/>
    </source>
</evidence>